<dbReference type="GO" id="GO:0032259">
    <property type="term" value="P:methylation"/>
    <property type="evidence" value="ECO:0007669"/>
    <property type="project" value="UniProtKB-KW"/>
</dbReference>
<dbReference type="PANTHER" id="PTHR10629">
    <property type="entry name" value="CYTOSINE-SPECIFIC METHYLTRANSFERASE"/>
    <property type="match status" value="1"/>
</dbReference>
<dbReference type="Proteomes" id="UP000054166">
    <property type="component" value="Unassembled WGS sequence"/>
</dbReference>
<feature type="region of interest" description="Disordered" evidence="12">
    <location>
        <begin position="1"/>
        <end position="78"/>
    </location>
</feature>
<dbReference type="InterPro" id="IPR029063">
    <property type="entry name" value="SAM-dependent_MTases_sf"/>
</dbReference>
<evidence type="ECO:0000256" key="8">
    <source>
        <dbReference type="ARBA" id="ARBA00023242"/>
    </source>
</evidence>
<dbReference type="GO" id="GO:0003677">
    <property type="term" value="F:DNA binding"/>
    <property type="evidence" value="ECO:0007669"/>
    <property type="project" value="UniProtKB-KW"/>
</dbReference>
<dbReference type="PRINTS" id="PR00105">
    <property type="entry name" value="C5METTRFRASE"/>
</dbReference>
<dbReference type="Pfam" id="PF12047">
    <property type="entry name" value="DNMT1-RFD"/>
    <property type="match status" value="1"/>
</dbReference>
<dbReference type="InterPro" id="IPR031303">
    <property type="entry name" value="C5_meth_CS"/>
</dbReference>
<reference evidence="14 15" key="1">
    <citation type="submission" date="2014-04" db="EMBL/GenBank/DDBJ databases">
        <authorList>
            <consortium name="DOE Joint Genome Institute"/>
            <person name="Kuo A."/>
            <person name="Tarkka M."/>
            <person name="Buscot F."/>
            <person name="Kohler A."/>
            <person name="Nagy L.G."/>
            <person name="Floudas D."/>
            <person name="Copeland A."/>
            <person name="Barry K.W."/>
            <person name="Cichocki N."/>
            <person name="Veneault-Fourrey C."/>
            <person name="LaButti K."/>
            <person name="Lindquist E.A."/>
            <person name="Lipzen A."/>
            <person name="Lundell T."/>
            <person name="Morin E."/>
            <person name="Murat C."/>
            <person name="Sun H."/>
            <person name="Tunlid A."/>
            <person name="Henrissat B."/>
            <person name="Grigoriev I.V."/>
            <person name="Hibbett D.S."/>
            <person name="Martin F."/>
            <person name="Nordberg H.P."/>
            <person name="Cantor M.N."/>
            <person name="Hua S.X."/>
        </authorList>
    </citation>
    <scope>NUCLEOTIDE SEQUENCE [LARGE SCALE GENOMIC DNA]</scope>
    <source>
        <strain evidence="14 15">F 1598</strain>
    </source>
</reference>
<evidence type="ECO:0000256" key="6">
    <source>
        <dbReference type="ARBA" id="ARBA00022737"/>
    </source>
</evidence>
<name>A0A0C3GAQ5_PILCF</name>
<evidence type="ECO:0000256" key="5">
    <source>
        <dbReference type="ARBA" id="ARBA00022691"/>
    </source>
</evidence>
<dbReference type="Gene3D" id="2.30.30.490">
    <property type="match status" value="2"/>
</dbReference>
<feature type="domain" description="BAH" evidence="13">
    <location>
        <begin position="420"/>
        <end position="552"/>
    </location>
</feature>
<evidence type="ECO:0000256" key="4">
    <source>
        <dbReference type="ARBA" id="ARBA00022679"/>
    </source>
</evidence>
<evidence type="ECO:0000256" key="11">
    <source>
        <dbReference type="RuleBase" id="RU000416"/>
    </source>
</evidence>
<comment type="subcellular location">
    <subcellularLocation>
        <location evidence="1">Nucleus</location>
    </subcellularLocation>
</comment>
<accession>A0A0C3GAQ5</accession>
<dbReference type="OrthoDB" id="5376140at2759"/>
<dbReference type="NCBIfam" id="TIGR00675">
    <property type="entry name" value="dcm"/>
    <property type="match status" value="1"/>
</dbReference>
<dbReference type="GO" id="GO:0003886">
    <property type="term" value="F:DNA (cytosine-5-)-methyltransferase activity"/>
    <property type="evidence" value="ECO:0007669"/>
    <property type="project" value="UniProtKB-EC"/>
</dbReference>
<gene>
    <name evidence="14" type="ORF">PILCRDRAFT_2995</name>
</gene>
<dbReference type="InterPro" id="IPR022702">
    <property type="entry name" value="Cytosine_MeTrfase1_RFD"/>
</dbReference>
<evidence type="ECO:0000256" key="7">
    <source>
        <dbReference type="ARBA" id="ARBA00023125"/>
    </source>
</evidence>
<dbReference type="PROSITE" id="PS00095">
    <property type="entry name" value="C5_MTASE_2"/>
    <property type="match status" value="1"/>
</dbReference>
<keyword evidence="7" id="KW-0238">DNA-binding</keyword>
<protein>
    <recommendedName>
        <fullName evidence="2">DNA (cytosine-5-)-methyltransferase</fullName>
        <ecNumber evidence="2">2.1.1.37</ecNumber>
    </recommendedName>
</protein>
<evidence type="ECO:0000256" key="1">
    <source>
        <dbReference type="ARBA" id="ARBA00004123"/>
    </source>
</evidence>
<dbReference type="EC" id="2.1.1.37" evidence="2"/>
<proteinExistence type="inferred from homology"/>
<dbReference type="InParanoid" id="A0A0C3GAQ5"/>
<reference evidence="15" key="2">
    <citation type="submission" date="2015-01" db="EMBL/GenBank/DDBJ databases">
        <title>Evolutionary Origins and Diversification of the Mycorrhizal Mutualists.</title>
        <authorList>
            <consortium name="DOE Joint Genome Institute"/>
            <consortium name="Mycorrhizal Genomics Consortium"/>
            <person name="Kohler A."/>
            <person name="Kuo A."/>
            <person name="Nagy L.G."/>
            <person name="Floudas D."/>
            <person name="Copeland A."/>
            <person name="Barry K.W."/>
            <person name="Cichocki N."/>
            <person name="Veneault-Fourrey C."/>
            <person name="LaButti K."/>
            <person name="Lindquist E.A."/>
            <person name="Lipzen A."/>
            <person name="Lundell T."/>
            <person name="Morin E."/>
            <person name="Murat C."/>
            <person name="Riley R."/>
            <person name="Ohm R."/>
            <person name="Sun H."/>
            <person name="Tunlid A."/>
            <person name="Henrissat B."/>
            <person name="Grigoriev I.V."/>
            <person name="Hibbett D.S."/>
            <person name="Martin F."/>
        </authorList>
    </citation>
    <scope>NUCLEOTIDE SEQUENCE [LARGE SCALE GENOMIC DNA]</scope>
    <source>
        <strain evidence="15">F 1598</strain>
    </source>
</reference>
<keyword evidence="3 10" id="KW-0489">Methyltransferase</keyword>
<dbReference type="AlphaFoldDB" id="A0A0C3GAQ5"/>
<feature type="compositionally biased region" description="Acidic residues" evidence="12">
    <location>
        <begin position="15"/>
        <end position="27"/>
    </location>
</feature>
<evidence type="ECO:0000256" key="3">
    <source>
        <dbReference type="ARBA" id="ARBA00022603"/>
    </source>
</evidence>
<dbReference type="CDD" id="cd04370">
    <property type="entry name" value="BAH"/>
    <property type="match status" value="1"/>
</dbReference>
<dbReference type="HOGENOM" id="CLU_008262_0_0_1"/>
<dbReference type="PANTHER" id="PTHR10629:SF52">
    <property type="entry name" value="DNA (CYTOSINE-5)-METHYLTRANSFERASE 1"/>
    <property type="match status" value="1"/>
</dbReference>
<dbReference type="InterPro" id="IPR043151">
    <property type="entry name" value="BAH_sf"/>
</dbReference>
<dbReference type="PROSITE" id="PS51038">
    <property type="entry name" value="BAH"/>
    <property type="match status" value="2"/>
</dbReference>
<dbReference type="Pfam" id="PF01426">
    <property type="entry name" value="BAH"/>
    <property type="match status" value="2"/>
</dbReference>
<dbReference type="SMART" id="SM00439">
    <property type="entry name" value="BAH"/>
    <property type="match status" value="2"/>
</dbReference>
<dbReference type="SUPFAM" id="SSF53335">
    <property type="entry name" value="S-adenosyl-L-methionine-dependent methyltransferases"/>
    <property type="match status" value="1"/>
</dbReference>
<dbReference type="PROSITE" id="PS51679">
    <property type="entry name" value="SAM_MT_C5"/>
    <property type="match status" value="1"/>
</dbReference>
<dbReference type="GO" id="GO:0003682">
    <property type="term" value="F:chromatin binding"/>
    <property type="evidence" value="ECO:0007669"/>
    <property type="project" value="InterPro"/>
</dbReference>
<dbReference type="GO" id="GO:0005634">
    <property type="term" value="C:nucleus"/>
    <property type="evidence" value="ECO:0007669"/>
    <property type="project" value="UniProtKB-SubCell"/>
</dbReference>
<dbReference type="EMBL" id="KN832976">
    <property type="protein sequence ID" value="KIM88819.1"/>
    <property type="molecule type" value="Genomic_DNA"/>
</dbReference>
<evidence type="ECO:0000256" key="2">
    <source>
        <dbReference type="ARBA" id="ARBA00011975"/>
    </source>
</evidence>
<keyword evidence="5 10" id="KW-0949">S-adenosyl-L-methionine</keyword>
<dbReference type="STRING" id="765440.A0A0C3GAQ5"/>
<keyword evidence="4 10" id="KW-0808">Transferase</keyword>
<sequence>MPARRSALEVSFPDIAEELREEEEDAETGFPGRPTSAPSSARKDTKRRKANSLVDARTPKRRHSAPDKENSGPIGVKYYVPKDNVDEIPEDKAYINLGEDPDADDDEDKPIRLLDDFCIFDPKHAMELISLNELEKDDGLLDREVEGAGDVMPFITNDEDAGQEDDLDDEQVSRVRLSAIMRYTIDYTQDDEPVWIETIHAWYILQKPSKRYNQHFRAFYKPLRIAQIVISSVIEDEYHTLDDFLASFVKHTVSGRTLVKDDIWDAVPDIRAALEGLDNGDELSRHPVLHGILKNGPSISRAVINTRHLHRPSHPRVQKRQLVGNIDLAVLRRENQTATHVTPQIDSYAHGLFREQLCVVGPPPVRSRGPSPAQERDMRARLLRLLGNALEGHRPNIEIRRENRVDPRSFYVTEVKIDNQVFGLGDCVIVLIGQDGKHPAPKLPHDPRAIQHDKTLADFFWFAKIIHIDGEDQMMHVQWYEHSSKTAMGEICDPREVFLTEICDVLDLQCIVGKATVHSYDFISGSPPAMSHHDFYCKLVYDSNTATYKDIDIERMSLAESTKPPDNCPVCLLSAQRDREEEARSLSSGIAWHGVNYHIHDFAMTKAERGPCYIGQIIHIRFRTKSGPIVKVKLLGRVSSIKARPEDVTKDERHVFLTDDELDVELDNFIGQCNIVHPDSVPDLQSWLSHSSLHFYCRYKFPSLEVRSWSQRKQLLPRDIVMCGECIQEKTAEVRRYTEYFASNKPLRTFDPFGGVGAFGLGLGQAGCVKVTHAVEISPSASQTLRMNSPNTVVYNECANKVLKYAIKAHEGHSVEKLSNLFDGTPLPPPPKPEDIDCIIAGFPCQPHSRMNMFQKANDIKSNLILNVLSWVDFLKPKFCIFENVRGFLSFNLNATQAGIHRVEGGIEMGGLKFVIRALVEMSYQVRFGLLQASHYGTPQSRVRFFVIAAKHGHPLPNFPQPTHDFTLADSLKINLSNGSTIEPIRTMTGTAPHHFVTVDDAIGDLPRKNPGKKRTHGNDDPRFLSIKCDNTLVKCGLRDPVNYHYEPNTYFQERCRAKRTLHLQHFTRTYAKSKVERVVNIPLDPQADYRSLQPDLWEWQFANPASAVARSGFRPGLYGRLDKNGWFSTTVTNVDPTAKQSRVLNPYCKRIVTVRELARSQGFPDNFEFYSINDNVVTMHRQIGNAVPINVGFALGRELCAVLVEQWRAKRENIIVIE</sequence>
<comment type="similarity">
    <text evidence="10 11">Belongs to the class I-like SAM-binding methyltransferase superfamily. C5-methyltransferase family.</text>
</comment>
<feature type="active site" evidence="9 10">
    <location>
        <position position="845"/>
    </location>
</feature>
<evidence type="ECO:0000256" key="10">
    <source>
        <dbReference type="PROSITE-ProRule" id="PRU01016"/>
    </source>
</evidence>
<evidence type="ECO:0000313" key="14">
    <source>
        <dbReference type="EMBL" id="KIM88819.1"/>
    </source>
</evidence>
<evidence type="ECO:0000259" key="13">
    <source>
        <dbReference type="PROSITE" id="PS51038"/>
    </source>
</evidence>
<dbReference type="GO" id="GO:0044027">
    <property type="term" value="P:negative regulation of gene expression via chromosomal CpG island methylation"/>
    <property type="evidence" value="ECO:0007669"/>
    <property type="project" value="TreeGrafter"/>
</dbReference>
<organism evidence="14 15">
    <name type="scientific">Piloderma croceum (strain F 1598)</name>
    <dbReference type="NCBI Taxonomy" id="765440"/>
    <lineage>
        <taxon>Eukaryota</taxon>
        <taxon>Fungi</taxon>
        <taxon>Dikarya</taxon>
        <taxon>Basidiomycota</taxon>
        <taxon>Agaricomycotina</taxon>
        <taxon>Agaricomycetes</taxon>
        <taxon>Agaricomycetidae</taxon>
        <taxon>Atheliales</taxon>
        <taxon>Atheliaceae</taxon>
        <taxon>Piloderma</taxon>
    </lineage>
</organism>
<dbReference type="InterPro" id="IPR001025">
    <property type="entry name" value="BAH_dom"/>
</dbReference>
<dbReference type="GO" id="GO:0006346">
    <property type="term" value="P:DNA methylation-dependent constitutive heterochromatin formation"/>
    <property type="evidence" value="ECO:0007669"/>
    <property type="project" value="InterPro"/>
</dbReference>
<dbReference type="PIRSF" id="PIRSF037404">
    <property type="entry name" value="DNMT1"/>
    <property type="match status" value="1"/>
</dbReference>
<evidence type="ECO:0000256" key="9">
    <source>
        <dbReference type="PIRSR" id="PIRSR037404-1"/>
    </source>
</evidence>
<keyword evidence="8" id="KW-0539">Nucleus</keyword>
<dbReference type="Gene3D" id="3.90.120.10">
    <property type="entry name" value="DNA Methylase, subunit A, domain 2"/>
    <property type="match status" value="1"/>
</dbReference>
<keyword evidence="15" id="KW-1185">Reference proteome</keyword>
<dbReference type="InterPro" id="IPR001525">
    <property type="entry name" value="C5_MeTfrase"/>
</dbReference>
<dbReference type="Gene3D" id="3.40.50.150">
    <property type="entry name" value="Vaccinia Virus protein VP39"/>
    <property type="match status" value="1"/>
</dbReference>
<feature type="domain" description="BAH" evidence="13">
    <location>
        <begin position="595"/>
        <end position="712"/>
    </location>
</feature>
<evidence type="ECO:0000256" key="12">
    <source>
        <dbReference type="SAM" id="MobiDB-lite"/>
    </source>
</evidence>
<dbReference type="InterPro" id="IPR050390">
    <property type="entry name" value="C5-Methyltransferase"/>
</dbReference>
<keyword evidence="6" id="KW-0677">Repeat</keyword>
<evidence type="ECO:0000313" key="15">
    <source>
        <dbReference type="Proteomes" id="UP000054166"/>
    </source>
</evidence>
<dbReference type="Pfam" id="PF00145">
    <property type="entry name" value="DNA_methylase"/>
    <property type="match status" value="1"/>
</dbReference>